<dbReference type="InterPro" id="IPR016712">
    <property type="entry name" value="Rbsml_bS1m-like"/>
</dbReference>
<proteinExistence type="predicted"/>
<reference evidence="2" key="1">
    <citation type="journal article" date="2021" name="Nat. Commun.">
        <title>Genetic determinants of endophytism in the Arabidopsis root mycobiome.</title>
        <authorList>
            <person name="Mesny F."/>
            <person name="Miyauchi S."/>
            <person name="Thiergart T."/>
            <person name="Pickel B."/>
            <person name="Atanasova L."/>
            <person name="Karlsson M."/>
            <person name="Huettel B."/>
            <person name="Barry K.W."/>
            <person name="Haridas S."/>
            <person name="Chen C."/>
            <person name="Bauer D."/>
            <person name="Andreopoulos W."/>
            <person name="Pangilinan J."/>
            <person name="LaButti K."/>
            <person name="Riley R."/>
            <person name="Lipzen A."/>
            <person name="Clum A."/>
            <person name="Drula E."/>
            <person name="Henrissat B."/>
            <person name="Kohler A."/>
            <person name="Grigoriev I.V."/>
            <person name="Martin F.M."/>
            <person name="Hacquard S."/>
        </authorList>
    </citation>
    <scope>NUCLEOTIDE SEQUENCE</scope>
    <source>
        <strain evidence="2">MPI-CAGE-CH-0235</strain>
    </source>
</reference>
<comment type="caution">
    <text evidence="2">The sequence shown here is derived from an EMBL/GenBank/DDBJ whole genome shotgun (WGS) entry which is preliminary data.</text>
</comment>
<feature type="region of interest" description="Disordered" evidence="1">
    <location>
        <begin position="265"/>
        <end position="294"/>
    </location>
</feature>
<dbReference type="AlphaFoldDB" id="A0A8K0WTX7"/>
<dbReference type="PANTHER" id="PTHR28058:SF1">
    <property type="entry name" value="SMALL RIBOSOMAL SUBUNIT PROTEIN BS1M"/>
    <property type="match status" value="1"/>
</dbReference>
<dbReference type="EMBL" id="JAGPNK010000003">
    <property type="protein sequence ID" value="KAH7324602.1"/>
    <property type="molecule type" value="Genomic_DNA"/>
</dbReference>
<protein>
    <submittedName>
        <fullName evidence="2">Mitochondrial ribosomal protein MRP51</fullName>
    </submittedName>
</protein>
<dbReference type="PANTHER" id="PTHR28058">
    <property type="entry name" value="37S RIBOSOMAL PROTEIN MRP51, MITOCHONDRIAL"/>
    <property type="match status" value="1"/>
</dbReference>
<keyword evidence="2" id="KW-0687">Ribonucleoprotein</keyword>
<keyword evidence="2" id="KW-0689">Ribosomal protein</keyword>
<sequence>MGARAMSPGGALLRKSRMFSLPKPLPEPPAVNLHLSNYKSPTMTKPYPQYQSITSPLSSREKGDWGLKRPFPLKSTMTSSTPLIRVMGVDTQESVTDFASAADHTLSLEKFQEMRIAMSIPRDLSRGSIASSEEQQSVFEDEMDFTTDRPGQNNRRWKFAGPWLARLTEGEFLRYLEKSVRPRRAEFRQILKQRLADEMTTRQALAAREAGKEPVPVEPRHITDTQFSDYLRSLRHDRVTLYDLVSRLLDLAPLGQPVGMVNTILANKGPSNPDSPYGKAGPPPSHPSGGISYLRTSNVMENHPVYGPQARRTPTLARVVYPRQGATPAKLGVGGFVADAPAGDNEFNWRHGRMRASASEAQLTGVQHLDTTTSGGAKAYVEPVTASIDPSGKVLLRVRETSAEASLVAREAKGLARAYNDGSMARRMPKPQADRSPVQGGMQRMDRVAEAILGQEKPNAPEDKTQ</sequence>
<evidence type="ECO:0000313" key="2">
    <source>
        <dbReference type="EMBL" id="KAH7324602.1"/>
    </source>
</evidence>
<dbReference type="OrthoDB" id="3913595at2759"/>
<name>A0A8K0WTX7_9HYPO</name>
<dbReference type="Proteomes" id="UP000813444">
    <property type="component" value="Unassembled WGS sequence"/>
</dbReference>
<dbReference type="GO" id="GO:0070124">
    <property type="term" value="P:mitochondrial translational initiation"/>
    <property type="evidence" value="ECO:0007669"/>
    <property type="project" value="TreeGrafter"/>
</dbReference>
<dbReference type="Pfam" id="PF11709">
    <property type="entry name" value="Mit_ribos_Mrp51"/>
    <property type="match status" value="1"/>
</dbReference>
<dbReference type="GO" id="GO:0003735">
    <property type="term" value="F:structural constituent of ribosome"/>
    <property type="evidence" value="ECO:0007669"/>
    <property type="project" value="TreeGrafter"/>
</dbReference>
<keyword evidence="3" id="KW-1185">Reference proteome</keyword>
<organism evidence="2 3">
    <name type="scientific">Stachybotrys elegans</name>
    <dbReference type="NCBI Taxonomy" id="80388"/>
    <lineage>
        <taxon>Eukaryota</taxon>
        <taxon>Fungi</taxon>
        <taxon>Dikarya</taxon>
        <taxon>Ascomycota</taxon>
        <taxon>Pezizomycotina</taxon>
        <taxon>Sordariomycetes</taxon>
        <taxon>Hypocreomycetidae</taxon>
        <taxon>Hypocreales</taxon>
        <taxon>Stachybotryaceae</taxon>
        <taxon>Stachybotrys</taxon>
    </lineage>
</organism>
<evidence type="ECO:0000256" key="1">
    <source>
        <dbReference type="SAM" id="MobiDB-lite"/>
    </source>
</evidence>
<evidence type="ECO:0000313" key="3">
    <source>
        <dbReference type="Proteomes" id="UP000813444"/>
    </source>
</evidence>
<gene>
    <name evidence="2" type="ORF">B0I35DRAFT_424560</name>
</gene>
<accession>A0A8K0WTX7</accession>
<dbReference type="GO" id="GO:0005763">
    <property type="term" value="C:mitochondrial small ribosomal subunit"/>
    <property type="evidence" value="ECO:0007669"/>
    <property type="project" value="TreeGrafter"/>
</dbReference>